<dbReference type="InterPro" id="IPR018968">
    <property type="entry name" value="Phasin"/>
</dbReference>
<evidence type="ECO:0000256" key="1">
    <source>
        <dbReference type="SAM" id="MobiDB-lite"/>
    </source>
</evidence>
<name>A0A7W9API7_9SPHN</name>
<dbReference type="Proteomes" id="UP000557739">
    <property type="component" value="Unassembled WGS sequence"/>
</dbReference>
<comment type="caution">
    <text evidence="3">The sequence shown here is derived from an EMBL/GenBank/DDBJ whole genome shotgun (WGS) entry which is preliminary data.</text>
</comment>
<keyword evidence="4" id="KW-1185">Reference proteome</keyword>
<accession>A0A7W9API7</accession>
<dbReference type="Pfam" id="PF09361">
    <property type="entry name" value="Phasin_2"/>
    <property type="match status" value="1"/>
</dbReference>
<evidence type="ECO:0000259" key="2">
    <source>
        <dbReference type="Pfam" id="PF09361"/>
    </source>
</evidence>
<feature type="region of interest" description="Disordered" evidence="1">
    <location>
        <begin position="1"/>
        <end position="25"/>
    </location>
</feature>
<dbReference type="RefSeq" id="WP_184026563.1">
    <property type="nucleotide sequence ID" value="NZ_JACIJJ010000002.1"/>
</dbReference>
<dbReference type="InterPro" id="IPR010127">
    <property type="entry name" value="Phasin_subfam-1"/>
</dbReference>
<feature type="compositionally biased region" description="Low complexity" evidence="1">
    <location>
        <begin position="15"/>
        <end position="25"/>
    </location>
</feature>
<evidence type="ECO:0000313" key="4">
    <source>
        <dbReference type="Proteomes" id="UP000557739"/>
    </source>
</evidence>
<dbReference type="NCBIfam" id="TIGR01841">
    <property type="entry name" value="phasin"/>
    <property type="match status" value="1"/>
</dbReference>
<dbReference type="EMBL" id="JACIJJ010000002">
    <property type="protein sequence ID" value="MBB5698183.1"/>
    <property type="molecule type" value="Genomic_DNA"/>
</dbReference>
<protein>
    <submittedName>
        <fullName evidence="3">Phasin family protein</fullName>
    </submittedName>
</protein>
<organism evidence="3 4">
    <name type="scientific">Sphingomonas yantingensis</name>
    <dbReference type="NCBI Taxonomy" id="1241761"/>
    <lineage>
        <taxon>Bacteria</taxon>
        <taxon>Pseudomonadati</taxon>
        <taxon>Pseudomonadota</taxon>
        <taxon>Alphaproteobacteria</taxon>
        <taxon>Sphingomonadales</taxon>
        <taxon>Sphingomonadaceae</taxon>
        <taxon>Sphingomonas</taxon>
    </lineage>
</organism>
<dbReference type="AlphaFoldDB" id="A0A7W9API7"/>
<sequence length="261" mass="26957">MAIKGPKSSTPRGTAPRAKAVPPKPAIPASAIVAAPVEAAPASKPPVLKPPVLKPVVEAAEKVADTAKATAQNVAAPVAKAAETIVEAATKTAKAVAAAAAPTAQTVQKETAPMTDLKTAADTATHKAQAMFGDMNDRAKAAMEKSSKMAEEMNDFAKGNLEAMVESGRIAAKGVETLGQEAAEYGRKSFEHATAAMKSMASVKSPTELFKLQSDYVRSAFDAYVAEASKATEHMLKLSSDAMQPLSNRMAVAAEKVKVVA</sequence>
<feature type="domain" description="Phasin" evidence="2">
    <location>
        <begin position="151"/>
        <end position="250"/>
    </location>
</feature>
<evidence type="ECO:0000313" key="3">
    <source>
        <dbReference type="EMBL" id="MBB5698183.1"/>
    </source>
</evidence>
<reference evidence="3 4" key="1">
    <citation type="submission" date="2020-08" db="EMBL/GenBank/DDBJ databases">
        <title>Genomic Encyclopedia of Type Strains, Phase IV (KMG-IV): sequencing the most valuable type-strain genomes for metagenomic binning, comparative biology and taxonomic classification.</title>
        <authorList>
            <person name="Goeker M."/>
        </authorList>
    </citation>
    <scope>NUCLEOTIDE SEQUENCE [LARGE SCALE GENOMIC DNA]</scope>
    <source>
        <strain evidence="3 4">DSM 27244</strain>
    </source>
</reference>
<gene>
    <name evidence="3" type="ORF">FHR19_001528</name>
</gene>
<proteinExistence type="predicted"/>